<keyword evidence="4" id="KW-1185">Reference proteome</keyword>
<dbReference type="InterPro" id="IPR008984">
    <property type="entry name" value="SMAD_FHA_dom_sf"/>
</dbReference>
<name>A0A0M0J2Z6_9EUKA</name>
<feature type="chain" id="PRO_5005601450" description="Ig-like domain-containing protein" evidence="2">
    <location>
        <begin position="21"/>
        <end position="258"/>
    </location>
</feature>
<evidence type="ECO:0008006" key="5">
    <source>
        <dbReference type="Google" id="ProtNLM"/>
    </source>
</evidence>
<keyword evidence="2" id="KW-0732">Signal</keyword>
<comment type="caution">
    <text evidence="3">The sequence shown here is derived from an EMBL/GenBank/DDBJ whole genome shotgun (WGS) entry which is preliminary data.</text>
</comment>
<evidence type="ECO:0000256" key="2">
    <source>
        <dbReference type="SAM" id="SignalP"/>
    </source>
</evidence>
<dbReference type="AlphaFoldDB" id="A0A0M0J2Z6"/>
<feature type="signal peptide" evidence="2">
    <location>
        <begin position="1"/>
        <end position="20"/>
    </location>
</feature>
<dbReference type="Gene3D" id="2.60.200.20">
    <property type="match status" value="1"/>
</dbReference>
<dbReference type="EMBL" id="JWZX01003403">
    <property type="protein sequence ID" value="KOO20916.1"/>
    <property type="molecule type" value="Genomic_DNA"/>
</dbReference>
<dbReference type="SUPFAM" id="SSF49879">
    <property type="entry name" value="SMAD/FHA domain"/>
    <property type="match status" value="1"/>
</dbReference>
<evidence type="ECO:0000313" key="3">
    <source>
        <dbReference type="EMBL" id="KOO20916.1"/>
    </source>
</evidence>
<evidence type="ECO:0000313" key="4">
    <source>
        <dbReference type="Proteomes" id="UP000037460"/>
    </source>
</evidence>
<organism evidence="3 4">
    <name type="scientific">Chrysochromulina tobinii</name>
    <dbReference type="NCBI Taxonomy" id="1460289"/>
    <lineage>
        <taxon>Eukaryota</taxon>
        <taxon>Haptista</taxon>
        <taxon>Haptophyta</taxon>
        <taxon>Prymnesiophyceae</taxon>
        <taxon>Prymnesiales</taxon>
        <taxon>Chrysochromulinaceae</taxon>
        <taxon>Chrysochromulina</taxon>
    </lineage>
</organism>
<reference evidence="4" key="1">
    <citation type="journal article" date="2015" name="PLoS Genet.">
        <title>Genome Sequence and Transcriptome Analyses of Chrysochromulina tobin: Metabolic Tools for Enhanced Algal Fitness in the Prominent Order Prymnesiales (Haptophyceae).</title>
        <authorList>
            <person name="Hovde B.T."/>
            <person name="Deodato C.R."/>
            <person name="Hunsperger H.M."/>
            <person name="Ryken S.A."/>
            <person name="Yost W."/>
            <person name="Jha R.K."/>
            <person name="Patterson J."/>
            <person name="Monnat R.J. Jr."/>
            <person name="Barlow S.B."/>
            <person name="Starkenburg S.R."/>
            <person name="Cattolico R.A."/>
        </authorList>
    </citation>
    <scope>NUCLEOTIDE SEQUENCE</scope>
    <source>
        <strain evidence="4">CCMP291</strain>
    </source>
</reference>
<feature type="compositionally biased region" description="Gly residues" evidence="1">
    <location>
        <begin position="220"/>
        <end position="258"/>
    </location>
</feature>
<protein>
    <recommendedName>
        <fullName evidence="5">Ig-like domain-containing protein</fullName>
    </recommendedName>
</protein>
<dbReference type="Proteomes" id="UP000037460">
    <property type="component" value="Unassembled WGS sequence"/>
</dbReference>
<gene>
    <name evidence="3" type="ORF">Ctob_001656</name>
</gene>
<evidence type="ECO:0000256" key="1">
    <source>
        <dbReference type="SAM" id="MobiDB-lite"/>
    </source>
</evidence>
<sequence>MAASGGRGIWLAFAVSAVAGLVAVPAPKFTSAMTLAVAPRAFIFLQYGGQNGYGGYGGQQGYGGSGSPQGYGPQQGYGMSAPGYGTQQGYGMGGQGWHLVPRGGVAGVLRTDHTVPFGGRQVLGRYDMVEQLGQMLTISREQCIVQVSPDGMAMLTSMGKPPTGWKQGREFPWQWLQSGQSVQLAPGNKISLDAANPEEAVYICQLVGTAAPPGVDPGYGQQGGYGGYPQQGGFGQQGYGQQGYGQQGYGQQGGYRGY</sequence>
<proteinExistence type="predicted"/>
<feature type="region of interest" description="Disordered" evidence="1">
    <location>
        <begin position="218"/>
        <end position="258"/>
    </location>
</feature>
<accession>A0A0M0J2Z6</accession>